<sequence>MNMSCNDSNFIDIDEQFETCKALVVYGQQDLHVLPFTNAENPIVIEDPVQYEDIDRFSGVAGCFAEQGATRFDPFGRGLRDATIARGLGDATFNRGVWDSIRVGSVRGVSWRCACTGRGVGGRVASSGRDVGGRGAGKVRRAQGGRVG</sequence>
<accession>A0ACB9BJF3</accession>
<gene>
    <name evidence="1" type="ORF">L2E82_33178</name>
</gene>
<keyword evidence="2" id="KW-1185">Reference proteome</keyword>
<reference evidence="1 2" key="2">
    <citation type="journal article" date="2022" name="Mol. Ecol. Resour.">
        <title>The genomes of chicory, endive, great burdock and yacon provide insights into Asteraceae paleo-polyploidization history and plant inulin production.</title>
        <authorList>
            <person name="Fan W."/>
            <person name="Wang S."/>
            <person name="Wang H."/>
            <person name="Wang A."/>
            <person name="Jiang F."/>
            <person name="Liu H."/>
            <person name="Zhao H."/>
            <person name="Xu D."/>
            <person name="Zhang Y."/>
        </authorList>
    </citation>
    <scope>NUCLEOTIDE SEQUENCE [LARGE SCALE GENOMIC DNA]</scope>
    <source>
        <strain evidence="2">cv. Punajuju</strain>
        <tissue evidence="1">Leaves</tissue>
    </source>
</reference>
<evidence type="ECO:0000313" key="2">
    <source>
        <dbReference type="Proteomes" id="UP001055811"/>
    </source>
</evidence>
<reference evidence="2" key="1">
    <citation type="journal article" date="2022" name="Mol. Ecol. Resour.">
        <title>The genomes of chicory, endive, great burdock and yacon provide insights into Asteraceae palaeo-polyploidization history and plant inulin production.</title>
        <authorList>
            <person name="Fan W."/>
            <person name="Wang S."/>
            <person name="Wang H."/>
            <person name="Wang A."/>
            <person name="Jiang F."/>
            <person name="Liu H."/>
            <person name="Zhao H."/>
            <person name="Xu D."/>
            <person name="Zhang Y."/>
        </authorList>
    </citation>
    <scope>NUCLEOTIDE SEQUENCE [LARGE SCALE GENOMIC DNA]</scope>
    <source>
        <strain evidence="2">cv. Punajuju</strain>
    </source>
</reference>
<protein>
    <submittedName>
        <fullName evidence="1">Uncharacterized protein</fullName>
    </submittedName>
</protein>
<organism evidence="1 2">
    <name type="scientific">Cichorium intybus</name>
    <name type="common">Chicory</name>
    <dbReference type="NCBI Taxonomy" id="13427"/>
    <lineage>
        <taxon>Eukaryota</taxon>
        <taxon>Viridiplantae</taxon>
        <taxon>Streptophyta</taxon>
        <taxon>Embryophyta</taxon>
        <taxon>Tracheophyta</taxon>
        <taxon>Spermatophyta</taxon>
        <taxon>Magnoliopsida</taxon>
        <taxon>eudicotyledons</taxon>
        <taxon>Gunneridae</taxon>
        <taxon>Pentapetalae</taxon>
        <taxon>asterids</taxon>
        <taxon>campanulids</taxon>
        <taxon>Asterales</taxon>
        <taxon>Asteraceae</taxon>
        <taxon>Cichorioideae</taxon>
        <taxon>Cichorieae</taxon>
        <taxon>Cichoriinae</taxon>
        <taxon>Cichorium</taxon>
    </lineage>
</organism>
<dbReference type="Proteomes" id="UP001055811">
    <property type="component" value="Linkage Group LG06"/>
</dbReference>
<name>A0ACB9BJF3_CICIN</name>
<proteinExistence type="predicted"/>
<evidence type="ECO:0000313" key="1">
    <source>
        <dbReference type="EMBL" id="KAI3722150.1"/>
    </source>
</evidence>
<comment type="caution">
    <text evidence="1">The sequence shown here is derived from an EMBL/GenBank/DDBJ whole genome shotgun (WGS) entry which is preliminary data.</text>
</comment>
<dbReference type="EMBL" id="CM042014">
    <property type="protein sequence ID" value="KAI3722150.1"/>
    <property type="molecule type" value="Genomic_DNA"/>
</dbReference>